<sequence>MISNATTTAARRMHGMSVSPIRAMTGVIERAGGINLAQGLCRVAPPAELLDEALARIRTGPHTYGDAAGAHDLRVAIAEKLRDFNGLAIDPETELVVSIGATGALNAVLSALFDPGDGVLLFEPYYGYHHSAVRLHDLDPQPVPCGRTLALEPEAVREAIEPNTRAMILCTPANPSGIRFDREMLRAIEAIAVANDLLVITDEIYEHIYFDERSHISPASLPGLADRTLTISGLSKTFSVPGWRLGYVAGPADLIRPIHIAADALFVCPPVPLQHIAEAALRLPAAYYSTLRTMYRDRMDTMAAEFERAGLQVRKPAGGYYLLCDFTDTGFTTGTAAAQHLLENHRVATVPGEAFCAGPAPFPFTRACFSVPLDDIARLRQLLRGFAIGAASMTSVTPCSAPRSTSSPIGDSKDRENSRW</sequence>
<name>A0ABW7W8V1_9NOCA</name>
<gene>
    <name evidence="9" type="ORF">ACH47G_00175</name>
</gene>
<feature type="compositionally biased region" description="Polar residues" evidence="7">
    <location>
        <begin position="396"/>
        <end position="409"/>
    </location>
</feature>
<dbReference type="InterPro" id="IPR015424">
    <property type="entry name" value="PyrdxlP-dep_Trfase"/>
</dbReference>
<dbReference type="InterPro" id="IPR004839">
    <property type="entry name" value="Aminotransferase_I/II_large"/>
</dbReference>
<protein>
    <recommendedName>
        <fullName evidence="6">Aminotransferase</fullName>
        <ecNumber evidence="6">2.6.1.-</ecNumber>
    </recommendedName>
</protein>
<evidence type="ECO:0000256" key="5">
    <source>
        <dbReference type="ARBA" id="ARBA00022898"/>
    </source>
</evidence>
<evidence type="ECO:0000256" key="7">
    <source>
        <dbReference type="SAM" id="MobiDB-lite"/>
    </source>
</evidence>
<evidence type="ECO:0000256" key="2">
    <source>
        <dbReference type="ARBA" id="ARBA00007441"/>
    </source>
</evidence>
<evidence type="ECO:0000259" key="8">
    <source>
        <dbReference type="Pfam" id="PF00155"/>
    </source>
</evidence>
<dbReference type="Proteomes" id="UP001611450">
    <property type="component" value="Unassembled WGS sequence"/>
</dbReference>
<keyword evidence="3 6" id="KW-0032">Aminotransferase</keyword>
<keyword evidence="4 6" id="KW-0808">Transferase</keyword>
<dbReference type="InterPro" id="IPR004838">
    <property type="entry name" value="NHTrfase_class1_PyrdxlP-BS"/>
</dbReference>
<evidence type="ECO:0000256" key="6">
    <source>
        <dbReference type="RuleBase" id="RU000481"/>
    </source>
</evidence>
<comment type="caution">
    <text evidence="9">The sequence shown here is derived from an EMBL/GenBank/DDBJ whole genome shotgun (WGS) entry which is preliminary data.</text>
</comment>
<dbReference type="Pfam" id="PF00155">
    <property type="entry name" value="Aminotran_1_2"/>
    <property type="match status" value="1"/>
</dbReference>
<evidence type="ECO:0000313" key="10">
    <source>
        <dbReference type="Proteomes" id="UP001611450"/>
    </source>
</evidence>
<organism evidence="9 10">
    <name type="scientific">Nocardia beijingensis</name>
    <dbReference type="NCBI Taxonomy" id="95162"/>
    <lineage>
        <taxon>Bacteria</taxon>
        <taxon>Bacillati</taxon>
        <taxon>Actinomycetota</taxon>
        <taxon>Actinomycetes</taxon>
        <taxon>Mycobacteriales</taxon>
        <taxon>Nocardiaceae</taxon>
        <taxon>Nocardia</taxon>
    </lineage>
</organism>
<evidence type="ECO:0000256" key="3">
    <source>
        <dbReference type="ARBA" id="ARBA00022576"/>
    </source>
</evidence>
<evidence type="ECO:0000256" key="4">
    <source>
        <dbReference type="ARBA" id="ARBA00022679"/>
    </source>
</evidence>
<dbReference type="PANTHER" id="PTHR46383">
    <property type="entry name" value="ASPARTATE AMINOTRANSFERASE"/>
    <property type="match status" value="1"/>
</dbReference>
<feature type="domain" description="Aminotransferase class I/classII large" evidence="8">
    <location>
        <begin position="33"/>
        <end position="379"/>
    </location>
</feature>
<dbReference type="GO" id="GO:0008483">
    <property type="term" value="F:transaminase activity"/>
    <property type="evidence" value="ECO:0007669"/>
    <property type="project" value="UniProtKB-KW"/>
</dbReference>
<dbReference type="InterPro" id="IPR015421">
    <property type="entry name" value="PyrdxlP-dep_Trfase_major"/>
</dbReference>
<dbReference type="PROSITE" id="PS00105">
    <property type="entry name" value="AA_TRANSFER_CLASS_1"/>
    <property type="match status" value="1"/>
</dbReference>
<keyword evidence="10" id="KW-1185">Reference proteome</keyword>
<dbReference type="CDD" id="cd00609">
    <property type="entry name" value="AAT_like"/>
    <property type="match status" value="1"/>
</dbReference>
<reference evidence="9 10" key="1">
    <citation type="submission" date="2024-10" db="EMBL/GenBank/DDBJ databases">
        <title>The Natural Products Discovery Center: Release of the First 8490 Sequenced Strains for Exploring Actinobacteria Biosynthetic Diversity.</title>
        <authorList>
            <person name="Kalkreuter E."/>
            <person name="Kautsar S.A."/>
            <person name="Yang D."/>
            <person name="Bader C.D."/>
            <person name="Teijaro C.N."/>
            <person name="Fluegel L."/>
            <person name="Davis C.M."/>
            <person name="Simpson J.R."/>
            <person name="Lauterbach L."/>
            <person name="Steele A.D."/>
            <person name="Gui C."/>
            <person name="Meng S."/>
            <person name="Li G."/>
            <person name="Viehrig K."/>
            <person name="Ye F."/>
            <person name="Su P."/>
            <person name="Kiefer A.F."/>
            <person name="Nichols A."/>
            <person name="Cepeda A.J."/>
            <person name="Yan W."/>
            <person name="Fan B."/>
            <person name="Jiang Y."/>
            <person name="Adhikari A."/>
            <person name="Zheng C.-J."/>
            <person name="Schuster L."/>
            <person name="Cowan T.M."/>
            <person name="Smanski M.J."/>
            <person name="Chevrette M.G."/>
            <person name="De Carvalho L.P.S."/>
            <person name="Shen B."/>
        </authorList>
    </citation>
    <scope>NUCLEOTIDE SEQUENCE [LARGE SCALE GENOMIC DNA]</scope>
    <source>
        <strain evidence="9 10">NPDC019626</strain>
    </source>
</reference>
<dbReference type="Gene3D" id="3.90.1150.10">
    <property type="entry name" value="Aspartate Aminotransferase, domain 1"/>
    <property type="match status" value="1"/>
</dbReference>
<evidence type="ECO:0000313" key="9">
    <source>
        <dbReference type="EMBL" id="MFI2318881.1"/>
    </source>
</evidence>
<comment type="similarity">
    <text evidence="2 6">Belongs to the class-I pyridoxal-phosphate-dependent aminotransferase family.</text>
</comment>
<evidence type="ECO:0000256" key="1">
    <source>
        <dbReference type="ARBA" id="ARBA00001933"/>
    </source>
</evidence>
<comment type="cofactor">
    <cofactor evidence="1 6">
        <name>pyridoxal 5'-phosphate</name>
        <dbReference type="ChEBI" id="CHEBI:597326"/>
    </cofactor>
</comment>
<feature type="region of interest" description="Disordered" evidence="7">
    <location>
        <begin position="396"/>
        <end position="420"/>
    </location>
</feature>
<dbReference type="InterPro" id="IPR015422">
    <property type="entry name" value="PyrdxlP-dep_Trfase_small"/>
</dbReference>
<proteinExistence type="inferred from homology"/>
<dbReference type="RefSeq" id="WP_396946226.1">
    <property type="nucleotide sequence ID" value="NZ_JBIRXV010000001.1"/>
</dbReference>
<feature type="compositionally biased region" description="Basic and acidic residues" evidence="7">
    <location>
        <begin position="411"/>
        <end position="420"/>
    </location>
</feature>
<dbReference type="EC" id="2.6.1.-" evidence="6"/>
<accession>A0ABW7W8V1</accession>
<dbReference type="Gene3D" id="3.40.640.10">
    <property type="entry name" value="Type I PLP-dependent aspartate aminotransferase-like (Major domain)"/>
    <property type="match status" value="1"/>
</dbReference>
<dbReference type="InterPro" id="IPR050596">
    <property type="entry name" value="AspAT/PAT-like"/>
</dbReference>
<dbReference type="EMBL" id="JBIRXV010000001">
    <property type="protein sequence ID" value="MFI2318881.1"/>
    <property type="molecule type" value="Genomic_DNA"/>
</dbReference>
<keyword evidence="5" id="KW-0663">Pyridoxal phosphate</keyword>
<dbReference type="SUPFAM" id="SSF53383">
    <property type="entry name" value="PLP-dependent transferases"/>
    <property type="match status" value="1"/>
</dbReference>